<dbReference type="Proteomes" id="UP000612456">
    <property type="component" value="Unassembled WGS sequence"/>
</dbReference>
<keyword evidence="2" id="KW-1185">Reference proteome</keyword>
<dbReference type="EMBL" id="BMHP01000003">
    <property type="protein sequence ID" value="GGD78955.1"/>
    <property type="molecule type" value="Genomic_DNA"/>
</dbReference>
<evidence type="ECO:0000313" key="2">
    <source>
        <dbReference type="Proteomes" id="UP000612456"/>
    </source>
</evidence>
<comment type="caution">
    <text evidence="1">The sequence shown here is derived from an EMBL/GenBank/DDBJ whole genome shotgun (WGS) entry which is preliminary data.</text>
</comment>
<proteinExistence type="predicted"/>
<evidence type="ECO:0000313" key="1">
    <source>
        <dbReference type="EMBL" id="GGD78955.1"/>
    </source>
</evidence>
<organism evidence="1 2">
    <name type="scientific">Paenibacillus nasutitermitis</name>
    <dbReference type="NCBI Taxonomy" id="1652958"/>
    <lineage>
        <taxon>Bacteria</taxon>
        <taxon>Bacillati</taxon>
        <taxon>Bacillota</taxon>
        <taxon>Bacilli</taxon>
        <taxon>Bacillales</taxon>
        <taxon>Paenibacillaceae</taxon>
        <taxon>Paenibacillus</taxon>
    </lineage>
</organism>
<reference evidence="1" key="1">
    <citation type="journal article" date="2014" name="Int. J. Syst. Evol. Microbiol.">
        <title>Complete genome sequence of Corynebacterium casei LMG S-19264T (=DSM 44701T), isolated from a smear-ripened cheese.</title>
        <authorList>
            <consortium name="US DOE Joint Genome Institute (JGI-PGF)"/>
            <person name="Walter F."/>
            <person name="Albersmeier A."/>
            <person name="Kalinowski J."/>
            <person name="Ruckert C."/>
        </authorList>
    </citation>
    <scope>NUCLEOTIDE SEQUENCE</scope>
    <source>
        <strain evidence="1">CGMCC 1.15178</strain>
    </source>
</reference>
<name>A0A917DXA3_9BACL</name>
<sequence length="93" mass="10629">MNRENRVVRFAAGEAAHRLGKLDFFEKGQKDFDASEARSVFQRKFGLDFADGCGRLHLKVLLSLGDVVRANTILPKIWSPFHVFIELYFRNSG</sequence>
<gene>
    <name evidence="1" type="ORF">GCM10010911_41300</name>
</gene>
<protein>
    <submittedName>
        <fullName evidence="1">Uncharacterized protein</fullName>
    </submittedName>
</protein>
<accession>A0A917DXA3</accession>
<dbReference type="AlphaFoldDB" id="A0A917DXA3"/>
<reference evidence="1" key="2">
    <citation type="submission" date="2020-09" db="EMBL/GenBank/DDBJ databases">
        <authorList>
            <person name="Sun Q."/>
            <person name="Zhou Y."/>
        </authorList>
    </citation>
    <scope>NUCLEOTIDE SEQUENCE</scope>
    <source>
        <strain evidence="1">CGMCC 1.15178</strain>
    </source>
</reference>